<dbReference type="EMBL" id="HBUE01012396">
    <property type="protein sequence ID" value="CAG6449135.1"/>
    <property type="molecule type" value="Transcribed_RNA"/>
</dbReference>
<name>A0A8D8A694_CULPI</name>
<protein>
    <submittedName>
        <fullName evidence="1">(northern house mosquito) hypothetical protein</fullName>
    </submittedName>
</protein>
<dbReference type="AlphaFoldDB" id="A0A8D8A694"/>
<sequence length="100" mass="11301">MRPTRTQAPAVCRGLVFAAAADEEAQHDSSSNSDCASCAGQRLITSRTFLRWLVPRTDHLLRPDFRTFVVTIRFVPSPSRTNRNRCCWIYPSWTKSDGAN</sequence>
<organism evidence="1">
    <name type="scientific">Culex pipiens</name>
    <name type="common">House mosquito</name>
    <dbReference type="NCBI Taxonomy" id="7175"/>
    <lineage>
        <taxon>Eukaryota</taxon>
        <taxon>Metazoa</taxon>
        <taxon>Ecdysozoa</taxon>
        <taxon>Arthropoda</taxon>
        <taxon>Hexapoda</taxon>
        <taxon>Insecta</taxon>
        <taxon>Pterygota</taxon>
        <taxon>Neoptera</taxon>
        <taxon>Endopterygota</taxon>
        <taxon>Diptera</taxon>
        <taxon>Nematocera</taxon>
        <taxon>Culicoidea</taxon>
        <taxon>Culicidae</taxon>
        <taxon>Culicinae</taxon>
        <taxon>Culicini</taxon>
        <taxon>Culex</taxon>
        <taxon>Culex</taxon>
    </lineage>
</organism>
<reference evidence="1" key="1">
    <citation type="submission" date="2021-05" db="EMBL/GenBank/DDBJ databases">
        <authorList>
            <person name="Alioto T."/>
            <person name="Alioto T."/>
            <person name="Gomez Garrido J."/>
        </authorList>
    </citation>
    <scope>NUCLEOTIDE SEQUENCE</scope>
</reference>
<dbReference type="EMBL" id="HBUE01012398">
    <property type="protein sequence ID" value="CAG6449137.1"/>
    <property type="molecule type" value="Transcribed_RNA"/>
</dbReference>
<evidence type="ECO:0000313" key="1">
    <source>
        <dbReference type="EMBL" id="CAG6449137.1"/>
    </source>
</evidence>
<proteinExistence type="predicted"/>
<accession>A0A8D8A694</accession>
<dbReference type="EMBL" id="HBUE01012397">
    <property type="protein sequence ID" value="CAG6449136.1"/>
    <property type="molecule type" value="Transcribed_RNA"/>
</dbReference>
<dbReference type="EMBL" id="HBUE01012403">
    <property type="protein sequence ID" value="CAG6449138.1"/>
    <property type="molecule type" value="Transcribed_RNA"/>
</dbReference>